<name>A0ACC2JLB0_9PEZI</name>
<evidence type="ECO:0000313" key="2">
    <source>
        <dbReference type="Proteomes" id="UP001153332"/>
    </source>
</evidence>
<accession>A0ACC2JLB0</accession>
<keyword evidence="2" id="KW-1185">Reference proteome</keyword>
<protein>
    <submittedName>
        <fullName evidence="1">Uncharacterized protein</fullName>
    </submittedName>
</protein>
<dbReference type="Proteomes" id="UP001153332">
    <property type="component" value="Unassembled WGS sequence"/>
</dbReference>
<organism evidence="1 2">
    <name type="scientific">Lasiodiplodia mahajangana</name>
    <dbReference type="NCBI Taxonomy" id="1108764"/>
    <lineage>
        <taxon>Eukaryota</taxon>
        <taxon>Fungi</taxon>
        <taxon>Dikarya</taxon>
        <taxon>Ascomycota</taxon>
        <taxon>Pezizomycotina</taxon>
        <taxon>Dothideomycetes</taxon>
        <taxon>Dothideomycetes incertae sedis</taxon>
        <taxon>Botryosphaeriales</taxon>
        <taxon>Botryosphaeriaceae</taxon>
        <taxon>Lasiodiplodia</taxon>
    </lineage>
</organism>
<reference evidence="1" key="1">
    <citation type="submission" date="2022-12" db="EMBL/GenBank/DDBJ databases">
        <title>Genome Sequence of Lasiodiplodia mahajangana.</title>
        <authorList>
            <person name="Buettner E."/>
        </authorList>
    </citation>
    <scope>NUCLEOTIDE SEQUENCE</scope>
    <source>
        <strain evidence="1">VT137</strain>
    </source>
</reference>
<proteinExistence type="predicted"/>
<comment type="caution">
    <text evidence="1">The sequence shown here is derived from an EMBL/GenBank/DDBJ whole genome shotgun (WGS) entry which is preliminary data.</text>
</comment>
<evidence type="ECO:0000313" key="1">
    <source>
        <dbReference type="EMBL" id="KAJ8128132.1"/>
    </source>
</evidence>
<gene>
    <name evidence="1" type="ORF">O1611_g5502</name>
</gene>
<dbReference type="EMBL" id="JAPUUL010001179">
    <property type="protein sequence ID" value="KAJ8128132.1"/>
    <property type="molecule type" value="Genomic_DNA"/>
</dbReference>
<sequence>MTPGFDKLTAAKTSPMEPAGSGSTALDLQIRGFVRGADLFSFVMALRPVVKPNYFKVKAEGDSCIAK</sequence>